<reference evidence="3" key="1">
    <citation type="journal article" date="2019" name="MBio">
        <title>Virus Genomes from Deep Sea Sediments Expand the Ocean Megavirome and Support Independent Origins of Viral Gigantism.</title>
        <authorList>
            <person name="Backstrom D."/>
            <person name="Yutin N."/>
            <person name="Jorgensen S.L."/>
            <person name="Dharamshi J."/>
            <person name="Homa F."/>
            <person name="Zaremba-Niedwiedzka K."/>
            <person name="Spang A."/>
            <person name="Wolf Y.I."/>
            <person name="Koonin E.V."/>
            <person name="Ettema T.J."/>
        </authorList>
    </citation>
    <scope>NUCLEOTIDE SEQUENCE</scope>
</reference>
<gene>
    <name evidence="3" type="ORF">LCDPAC02_01830</name>
</gene>
<dbReference type="InterPro" id="IPR001604">
    <property type="entry name" value="Endo_G_ENPP1-like_dom"/>
</dbReference>
<dbReference type="GO" id="GO:0003676">
    <property type="term" value="F:nucleic acid binding"/>
    <property type="evidence" value="ECO:0007669"/>
    <property type="project" value="InterPro"/>
</dbReference>
<evidence type="ECO:0000313" key="3">
    <source>
        <dbReference type="EMBL" id="QBK84984.1"/>
    </source>
</evidence>
<dbReference type="InterPro" id="IPR044925">
    <property type="entry name" value="His-Me_finger_sf"/>
</dbReference>
<dbReference type="Pfam" id="PF01223">
    <property type="entry name" value="Endonuclease_NS"/>
    <property type="match status" value="1"/>
</dbReference>
<keyword evidence="1" id="KW-0472">Membrane</keyword>
<feature type="domain" description="DNA/RNA non-specific endonuclease/pyrophosphatase/phosphodiesterase" evidence="2">
    <location>
        <begin position="85"/>
        <end position="200"/>
    </location>
</feature>
<protein>
    <submittedName>
        <fullName evidence="3">DNA/RNA non-specific endonuclease</fullName>
    </submittedName>
</protein>
<dbReference type="GO" id="GO:0004519">
    <property type="term" value="F:endonuclease activity"/>
    <property type="evidence" value="ECO:0007669"/>
    <property type="project" value="UniProtKB-KW"/>
</dbReference>
<dbReference type="SUPFAM" id="SSF54060">
    <property type="entry name" value="His-Me finger endonucleases"/>
    <property type="match status" value="1"/>
</dbReference>
<keyword evidence="3" id="KW-0540">Nuclease</keyword>
<keyword evidence="1" id="KW-0812">Transmembrane</keyword>
<dbReference type="InterPro" id="IPR044929">
    <property type="entry name" value="DNA/RNA_non-sp_Endonuclease_sf"/>
</dbReference>
<name>A0A481YR91_9VIRU</name>
<sequence length="249" mass="29806">MKLFILVIILFILLIKGEHKNKYKIQFQNKYEYIENNQFKFGIDFNHNINQPRFVWYIQPENPIICKNRNYKNVDYSNIKIEDYSGFYSKYSIEKCHLVPAADFSCAAHINIMSNIIPQYKKFNRGIWKKSEDYIRHNYIGKLIIKSCSNDQGYYMTTLTNKTLFVPEECYFVVFDNFNINEYEITGNIKYYGKLESKPIINCINFENCLYKELPDYIIENNNNIENLCLFVFIFIIVCLIAIYNKINK</sequence>
<dbReference type="GO" id="GO:0046872">
    <property type="term" value="F:metal ion binding"/>
    <property type="evidence" value="ECO:0007669"/>
    <property type="project" value="InterPro"/>
</dbReference>
<keyword evidence="1" id="KW-1133">Transmembrane helix</keyword>
<organism evidence="3">
    <name type="scientific">Pithovirus LCDPAC02</name>
    <dbReference type="NCBI Taxonomy" id="2506601"/>
    <lineage>
        <taxon>Viruses</taxon>
        <taxon>Pithoviruses</taxon>
    </lineage>
</organism>
<accession>A0A481YR91</accession>
<keyword evidence="3" id="KW-0378">Hydrolase</keyword>
<keyword evidence="3" id="KW-0255">Endonuclease</keyword>
<dbReference type="Gene3D" id="3.40.570.10">
    <property type="entry name" value="Extracellular Endonuclease, subunit A"/>
    <property type="match status" value="1"/>
</dbReference>
<evidence type="ECO:0000259" key="2">
    <source>
        <dbReference type="Pfam" id="PF01223"/>
    </source>
</evidence>
<dbReference type="GO" id="GO:0016787">
    <property type="term" value="F:hydrolase activity"/>
    <property type="evidence" value="ECO:0007669"/>
    <property type="project" value="InterPro"/>
</dbReference>
<proteinExistence type="predicted"/>
<dbReference type="EMBL" id="MK500301">
    <property type="protein sequence ID" value="QBK84984.1"/>
    <property type="molecule type" value="Genomic_DNA"/>
</dbReference>
<evidence type="ECO:0000256" key="1">
    <source>
        <dbReference type="SAM" id="Phobius"/>
    </source>
</evidence>
<feature type="transmembrane region" description="Helical" evidence="1">
    <location>
        <begin position="225"/>
        <end position="244"/>
    </location>
</feature>